<evidence type="ECO:0000313" key="9">
    <source>
        <dbReference type="EMBL" id="QAT16617.1"/>
    </source>
</evidence>
<keyword evidence="5 8" id="KW-0812">Transmembrane</keyword>
<dbReference type="PANTHER" id="PTHR33908">
    <property type="entry name" value="MANNOSYLTRANSFERASE YKCB-RELATED"/>
    <property type="match status" value="1"/>
</dbReference>
<reference evidence="9 10" key="1">
    <citation type="submission" date="2017-01" db="EMBL/GenBank/DDBJ databases">
        <title>First insights into the biology of 'candidatus Vampirococcus archaeovorus'.</title>
        <authorList>
            <person name="Kizina J."/>
            <person name="Jordan S."/>
            <person name="Stueber K."/>
            <person name="Reinhardt R."/>
            <person name="Harder J."/>
        </authorList>
    </citation>
    <scope>NUCLEOTIDE SEQUENCE [LARGE SCALE GENOMIC DNA]</scope>
    <source>
        <strain evidence="9 10">LiM</strain>
    </source>
</reference>
<accession>A0A410P346</accession>
<feature type="transmembrane region" description="Helical" evidence="8">
    <location>
        <begin position="46"/>
        <end position="65"/>
    </location>
</feature>
<feature type="transmembrane region" description="Helical" evidence="8">
    <location>
        <begin position="111"/>
        <end position="144"/>
    </location>
</feature>
<dbReference type="KEGG" id="vai:BU251_02150"/>
<evidence type="ECO:0000256" key="6">
    <source>
        <dbReference type="ARBA" id="ARBA00022989"/>
    </source>
</evidence>
<evidence type="ECO:0000256" key="4">
    <source>
        <dbReference type="ARBA" id="ARBA00022679"/>
    </source>
</evidence>
<feature type="transmembrane region" description="Helical" evidence="8">
    <location>
        <begin position="297"/>
        <end position="317"/>
    </location>
</feature>
<comment type="subcellular location">
    <subcellularLocation>
        <location evidence="1">Cell membrane</location>
        <topology evidence="1">Multi-pass membrane protein</topology>
    </subcellularLocation>
</comment>
<proteinExistence type="predicted"/>
<organism evidence="9 10">
    <name type="scientific">Velamenicoccus archaeovorus</name>
    <dbReference type="NCBI Taxonomy" id="1930593"/>
    <lineage>
        <taxon>Bacteria</taxon>
        <taxon>Pseudomonadati</taxon>
        <taxon>Candidatus Omnitrophota</taxon>
        <taxon>Candidatus Velamenicoccus</taxon>
    </lineage>
</organism>
<keyword evidence="2" id="KW-1003">Cell membrane</keyword>
<gene>
    <name evidence="9" type="ORF">BU251_02150</name>
</gene>
<evidence type="ECO:0000256" key="8">
    <source>
        <dbReference type="SAM" id="Phobius"/>
    </source>
</evidence>
<feature type="transmembrane region" description="Helical" evidence="8">
    <location>
        <begin position="324"/>
        <end position="345"/>
    </location>
</feature>
<keyword evidence="10" id="KW-1185">Reference proteome</keyword>
<feature type="transmembrane region" description="Helical" evidence="8">
    <location>
        <begin position="351"/>
        <end position="371"/>
    </location>
</feature>
<dbReference type="GO" id="GO:0005886">
    <property type="term" value="C:plasma membrane"/>
    <property type="evidence" value="ECO:0007669"/>
    <property type="project" value="UniProtKB-SubCell"/>
</dbReference>
<feature type="transmembrane region" description="Helical" evidence="8">
    <location>
        <begin position="156"/>
        <end position="173"/>
    </location>
</feature>
<name>A0A410P346_VELA1</name>
<keyword evidence="4" id="KW-0808">Transferase</keyword>
<evidence type="ECO:0000256" key="2">
    <source>
        <dbReference type="ARBA" id="ARBA00022475"/>
    </source>
</evidence>
<sequence>MWPNFSRRLIRLRRKSVEVLASGYGSGLQRSFSCPDKLMSTTLRRFLVLVLIWIASTVFFLGLGADAQRPFIGFPLDDTWIHFSFARNLVQYDSFGLNPFEPSSGSTSPLWVALLAFLKILGLPFEVSALSMGIFFVFLTALCVEKIVRLMTREERTGFYAAVLVLLSGRFLWGALSGMEVALFSFLAALGIYLHQKFSQEGRMSVLPALVFGLASLARPEGHLLFVLAFGELCIRDLRRWKQLLPGTLLYGLTYAIMVIPYLLFSWILTHRLFCSSYYSKMLFTWRMTAGPYLKEYIGFVFWDNPFLAPFLVSGLWECVRRRWGLISVWLVVFPLAASHVSPILIHHGRYIMPLVPFYSLVGFLGLRRILHGNPFRVLLVLAIAWCLFSVGRWAGIYAADSASIYGQHYRAALWLKEHTAPQDAIATNDIGVISYVSERPIVDICGIIKLNVLRVICSPAPPEFRRHMLWRYLAARHVKYLAYYPTWFPWINDRKCLKKVCEVRYPANTIAASDTMEVYRVLCTN</sequence>
<feature type="transmembrane region" description="Helical" evidence="8">
    <location>
        <begin position="179"/>
        <end position="195"/>
    </location>
</feature>
<dbReference type="PANTHER" id="PTHR33908:SF11">
    <property type="entry name" value="MEMBRANE PROTEIN"/>
    <property type="match status" value="1"/>
</dbReference>
<evidence type="ECO:0000313" key="10">
    <source>
        <dbReference type="Proteomes" id="UP000287243"/>
    </source>
</evidence>
<protein>
    <recommendedName>
        <fullName evidence="11">Glycosyltransferase RgtA/B/C/D-like domain-containing protein</fullName>
    </recommendedName>
</protein>
<dbReference type="InterPro" id="IPR050297">
    <property type="entry name" value="LipidA_mod_glycosyltrf_83"/>
</dbReference>
<evidence type="ECO:0000256" key="1">
    <source>
        <dbReference type="ARBA" id="ARBA00004651"/>
    </source>
</evidence>
<dbReference type="GO" id="GO:0009103">
    <property type="term" value="P:lipopolysaccharide biosynthetic process"/>
    <property type="evidence" value="ECO:0007669"/>
    <property type="project" value="UniProtKB-ARBA"/>
</dbReference>
<evidence type="ECO:0000256" key="7">
    <source>
        <dbReference type="ARBA" id="ARBA00023136"/>
    </source>
</evidence>
<feature type="transmembrane region" description="Helical" evidence="8">
    <location>
        <begin position="378"/>
        <end position="400"/>
    </location>
</feature>
<dbReference type="GO" id="GO:0016763">
    <property type="term" value="F:pentosyltransferase activity"/>
    <property type="evidence" value="ECO:0007669"/>
    <property type="project" value="TreeGrafter"/>
</dbReference>
<evidence type="ECO:0000256" key="3">
    <source>
        <dbReference type="ARBA" id="ARBA00022676"/>
    </source>
</evidence>
<dbReference type="EMBL" id="CP019384">
    <property type="protein sequence ID" value="QAT16617.1"/>
    <property type="molecule type" value="Genomic_DNA"/>
</dbReference>
<evidence type="ECO:0000256" key="5">
    <source>
        <dbReference type="ARBA" id="ARBA00022692"/>
    </source>
</evidence>
<keyword evidence="6 8" id="KW-1133">Transmembrane helix</keyword>
<evidence type="ECO:0008006" key="11">
    <source>
        <dbReference type="Google" id="ProtNLM"/>
    </source>
</evidence>
<dbReference type="AlphaFoldDB" id="A0A410P346"/>
<dbReference type="Proteomes" id="UP000287243">
    <property type="component" value="Chromosome"/>
</dbReference>
<keyword evidence="3" id="KW-0328">Glycosyltransferase</keyword>
<keyword evidence="7 8" id="KW-0472">Membrane</keyword>
<feature type="transmembrane region" description="Helical" evidence="8">
    <location>
        <begin position="249"/>
        <end position="269"/>
    </location>
</feature>